<dbReference type="Proteomes" id="UP000182429">
    <property type="component" value="Unassembled WGS sequence"/>
</dbReference>
<evidence type="ECO:0000313" key="3">
    <source>
        <dbReference type="EMBL" id="SDW25880.1"/>
    </source>
</evidence>
<evidence type="ECO:0008006" key="5">
    <source>
        <dbReference type="Google" id="ProtNLM"/>
    </source>
</evidence>
<sequence>MKKNSLRKTFSFLAAMIAAGSVMTSSINPAHAKTISSHKNILVGQTITVKVKKGKKQKSSNRKIATVSKKYTKKRKRVTVRRKGKKIRKWKKVKVPNGKFAIRGIRAGKATITIKSGKKTYKFKVTVKNRPASKTSSSSKPSASSSSSSYIVTTNPRPAGMTVPNEPVVSEFRIDRMKNQDEFYNTLEESGEGSTVIIRWKTNLKSRDFILYNETTNEIATGDSFMARKRYNRTIDDDFCTSVKTDDGYAFPVSEKKAGKYKYFVAVYNQDNDYRIEKIGYAPSFTVTFKDFKTAEDKALKDLISRSGAESKLTVKEKLVTLANYMATKGWENGSFIHPGKAYPGEYADTYGDDGVWFQSRVITCVWATGIIQECASIFGVPDSGIDAEFPYPADSPYAHHMRPVITYNGETFRVDGSPWTHIKPWTDIK</sequence>
<dbReference type="EMBL" id="FNNF01000008">
    <property type="protein sequence ID" value="SDW25880.1"/>
    <property type="molecule type" value="Genomic_DNA"/>
</dbReference>
<accession>A0A1H2S2Z8</accession>
<name>A0A1H2S2Z8_9FIRM</name>
<reference evidence="3 4" key="1">
    <citation type="submission" date="2016-10" db="EMBL/GenBank/DDBJ databases">
        <authorList>
            <person name="de Groot N.N."/>
        </authorList>
    </citation>
    <scope>NUCLEOTIDE SEQUENCE [LARGE SCALE GENOMIC DNA]</scope>
    <source>
        <strain evidence="3 4">S3b</strain>
    </source>
</reference>
<organism evidence="3 4">
    <name type="scientific">Kandleria vitulina</name>
    <dbReference type="NCBI Taxonomy" id="1630"/>
    <lineage>
        <taxon>Bacteria</taxon>
        <taxon>Bacillati</taxon>
        <taxon>Bacillota</taxon>
        <taxon>Erysipelotrichia</taxon>
        <taxon>Erysipelotrichales</taxon>
        <taxon>Coprobacillaceae</taxon>
        <taxon>Kandleria</taxon>
    </lineage>
</organism>
<protein>
    <recommendedName>
        <fullName evidence="5">BIG2 domain-containing protein</fullName>
    </recommendedName>
</protein>
<feature type="chain" id="PRO_5010380906" description="BIG2 domain-containing protein" evidence="2">
    <location>
        <begin position="33"/>
        <end position="430"/>
    </location>
</feature>
<proteinExistence type="predicted"/>
<evidence type="ECO:0000256" key="2">
    <source>
        <dbReference type="SAM" id="SignalP"/>
    </source>
</evidence>
<evidence type="ECO:0000313" key="4">
    <source>
        <dbReference type="Proteomes" id="UP000182429"/>
    </source>
</evidence>
<feature type="signal peptide" evidence="2">
    <location>
        <begin position="1"/>
        <end position="32"/>
    </location>
</feature>
<gene>
    <name evidence="3" type="ORF">SAMN04487759_1082</name>
</gene>
<keyword evidence="2" id="KW-0732">Signal</keyword>
<dbReference type="RefSeq" id="WP_143452100.1">
    <property type="nucleotide sequence ID" value="NZ_FNNF01000008.1"/>
</dbReference>
<dbReference type="AlphaFoldDB" id="A0A1H2S2Z8"/>
<feature type="region of interest" description="Disordered" evidence="1">
    <location>
        <begin position="129"/>
        <end position="164"/>
    </location>
</feature>
<feature type="compositionally biased region" description="Low complexity" evidence="1">
    <location>
        <begin position="132"/>
        <end position="149"/>
    </location>
</feature>
<evidence type="ECO:0000256" key="1">
    <source>
        <dbReference type="SAM" id="MobiDB-lite"/>
    </source>
</evidence>